<sequence>MNEPQTNRTTGQRSDRPTGRLEATATTTTERPLDETATGAPPEQAAGTREAGQPADEDQQHGRMTVTDETATAEQAIAEMRDRWQRAQAELDNTRKRYERQRSDDWRAERARVAAEWLPVVDNLELALGHAAADPSAIAQGVEAIRQQAVDVLHRLGFSRLDEVGIPFDPSRHEAVRVVEAPDAVPGTVVEVVRPGYAALDVLLRPAVVAVAGKQE</sequence>
<proteinExistence type="inferred from homology"/>
<reference evidence="7" key="1">
    <citation type="submission" date="2021-01" db="EMBL/GenBank/DDBJ databases">
        <title>Whole genome shotgun sequence of Planosporangium mesophilum NBRC 109066.</title>
        <authorList>
            <person name="Komaki H."/>
            <person name="Tamura T."/>
        </authorList>
    </citation>
    <scope>NUCLEOTIDE SEQUENCE</scope>
    <source>
        <strain evidence="7">NBRC 109066</strain>
    </source>
</reference>
<dbReference type="Pfam" id="PF01025">
    <property type="entry name" value="GrpE"/>
    <property type="match status" value="1"/>
</dbReference>
<evidence type="ECO:0000256" key="4">
    <source>
        <dbReference type="RuleBase" id="RU000639"/>
    </source>
</evidence>
<dbReference type="HAMAP" id="MF_01151">
    <property type="entry name" value="GrpE"/>
    <property type="match status" value="1"/>
</dbReference>
<dbReference type="Proteomes" id="UP000599074">
    <property type="component" value="Unassembled WGS sequence"/>
</dbReference>
<organism evidence="7 8">
    <name type="scientific">Planosporangium mesophilum</name>
    <dbReference type="NCBI Taxonomy" id="689768"/>
    <lineage>
        <taxon>Bacteria</taxon>
        <taxon>Bacillati</taxon>
        <taxon>Actinomycetota</taxon>
        <taxon>Actinomycetes</taxon>
        <taxon>Micromonosporales</taxon>
        <taxon>Micromonosporaceae</taxon>
        <taxon>Planosporangium</taxon>
    </lineage>
</organism>
<keyword evidence="8" id="KW-1185">Reference proteome</keyword>
<accession>A0A8J3WYS1</accession>
<dbReference type="PANTHER" id="PTHR21237">
    <property type="entry name" value="GRPE PROTEIN"/>
    <property type="match status" value="1"/>
</dbReference>
<dbReference type="EMBL" id="BOON01000008">
    <property type="protein sequence ID" value="GII21575.1"/>
    <property type="molecule type" value="Genomic_DNA"/>
</dbReference>
<keyword evidence="2 3" id="KW-0143">Chaperone</keyword>
<dbReference type="GO" id="GO:0000774">
    <property type="term" value="F:adenyl-nucleotide exchange factor activity"/>
    <property type="evidence" value="ECO:0007669"/>
    <property type="project" value="InterPro"/>
</dbReference>
<feature type="region of interest" description="Disordered" evidence="6">
    <location>
        <begin position="1"/>
        <end position="85"/>
    </location>
</feature>
<dbReference type="GO" id="GO:0006457">
    <property type="term" value="P:protein folding"/>
    <property type="evidence" value="ECO:0007669"/>
    <property type="project" value="InterPro"/>
</dbReference>
<dbReference type="PRINTS" id="PR00773">
    <property type="entry name" value="GRPEPROTEIN"/>
</dbReference>
<feature type="compositionally biased region" description="Low complexity" evidence="6">
    <location>
        <begin position="20"/>
        <end position="38"/>
    </location>
</feature>
<dbReference type="SUPFAM" id="SSF51064">
    <property type="entry name" value="Head domain of nucleotide exchange factor GrpE"/>
    <property type="match status" value="1"/>
</dbReference>
<dbReference type="GO" id="GO:0051082">
    <property type="term" value="F:unfolded protein binding"/>
    <property type="evidence" value="ECO:0007669"/>
    <property type="project" value="TreeGrafter"/>
</dbReference>
<evidence type="ECO:0000256" key="5">
    <source>
        <dbReference type="RuleBase" id="RU004478"/>
    </source>
</evidence>
<comment type="function">
    <text evidence="3 4">Participates actively in the response to hyperosmotic and heat shock by preventing the aggregation of stress-denatured proteins, in association with DnaK and GrpE. It is the nucleotide exchange factor for DnaK and may function as a thermosensor. Unfolded proteins bind initially to DnaJ; upon interaction with the DnaJ-bound protein, DnaK hydrolyzes its bound ATP, resulting in the formation of a stable complex. GrpE releases ADP from DnaK; ATP binding to DnaK triggers the release of the substrate protein, thus completing the reaction cycle. Several rounds of ATP-dependent interactions between DnaJ, DnaK and GrpE are required for fully efficient folding.</text>
</comment>
<dbReference type="InterPro" id="IPR000740">
    <property type="entry name" value="GrpE"/>
</dbReference>
<evidence type="ECO:0000313" key="8">
    <source>
        <dbReference type="Proteomes" id="UP000599074"/>
    </source>
</evidence>
<comment type="caution">
    <text evidence="7">The sequence shown here is derived from an EMBL/GenBank/DDBJ whole genome shotgun (WGS) entry which is preliminary data.</text>
</comment>
<dbReference type="GO" id="GO:0042803">
    <property type="term" value="F:protein homodimerization activity"/>
    <property type="evidence" value="ECO:0007669"/>
    <property type="project" value="InterPro"/>
</dbReference>
<evidence type="ECO:0000256" key="6">
    <source>
        <dbReference type="SAM" id="MobiDB-lite"/>
    </source>
</evidence>
<dbReference type="Gene3D" id="3.90.20.20">
    <property type="match status" value="1"/>
</dbReference>
<dbReference type="AlphaFoldDB" id="A0A8J3WYS1"/>
<dbReference type="GO" id="GO:0005737">
    <property type="term" value="C:cytoplasm"/>
    <property type="evidence" value="ECO:0007669"/>
    <property type="project" value="UniProtKB-SubCell"/>
</dbReference>
<dbReference type="GO" id="GO:0051087">
    <property type="term" value="F:protein-folding chaperone binding"/>
    <property type="evidence" value="ECO:0007669"/>
    <property type="project" value="InterPro"/>
</dbReference>
<feature type="compositionally biased region" description="Polar residues" evidence="6">
    <location>
        <begin position="1"/>
        <end position="12"/>
    </location>
</feature>
<dbReference type="SUPFAM" id="SSF58014">
    <property type="entry name" value="Coiled-coil domain of nucleotide exchange factor GrpE"/>
    <property type="match status" value="1"/>
</dbReference>
<dbReference type="CDD" id="cd00446">
    <property type="entry name" value="GrpE"/>
    <property type="match status" value="1"/>
</dbReference>
<name>A0A8J3WYS1_9ACTN</name>
<evidence type="ECO:0000256" key="3">
    <source>
        <dbReference type="HAMAP-Rule" id="MF_01151"/>
    </source>
</evidence>
<protein>
    <recommendedName>
        <fullName evidence="3 4">Protein GrpE</fullName>
    </recommendedName>
    <alternativeName>
        <fullName evidence="3">HSP-70 cofactor</fullName>
    </alternativeName>
</protein>
<dbReference type="PANTHER" id="PTHR21237:SF23">
    <property type="entry name" value="GRPE PROTEIN HOMOLOG, MITOCHONDRIAL"/>
    <property type="match status" value="1"/>
</dbReference>
<comment type="similarity">
    <text evidence="1 3 5">Belongs to the GrpE family.</text>
</comment>
<dbReference type="PROSITE" id="PS01071">
    <property type="entry name" value="GRPE"/>
    <property type="match status" value="1"/>
</dbReference>
<dbReference type="InterPro" id="IPR013805">
    <property type="entry name" value="GrpE_CC"/>
</dbReference>
<evidence type="ECO:0000256" key="1">
    <source>
        <dbReference type="ARBA" id="ARBA00009054"/>
    </source>
</evidence>
<dbReference type="InterPro" id="IPR009012">
    <property type="entry name" value="GrpE_head"/>
</dbReference>
<evidence type="ECO:0000313" key="7">
    <source>
        <dbReference type="EMBL" id="GII21575.1"/>
    </source>
</evidence>
<dbReference type="RefSeq" id="WP_168114671.1">
    <property type="nucleotide sequence ID" value="NZ_BOON01000008.1"/>
</dbReference>
<keyword evidence="3" id="KW-0963">Cytoplasm</keyword>
<comment type="subcellular location">
    <subcellularLocation>
        <location evidence="3">Cytoplasm</location>
    </subcellularLocation>
</comment>
<dbReference type="Gene3D" id="2.30.22.10">
    <property type="entry name" value="Head domain of nucleotide exchange factor GrpE"/>
    <property type="match status" value="1"/>
</dbReference>
<comment type="subunit">
    <text evidence="3">Homodimer.</text>
</comment>
<keyword evidence="3 4" id="KW-0346">Stress response</keyword>
<evidence type="ECO:0000256" key="2">
    <source>
        <dbReference type="ARBA" id="ARBA00023186"/>
    </source>
</evidence>
<gene>
    <name evidence="7" type="primary">grpE_1</name>
    <name evidence="3" type="synonym">grpE</name>
    <name evidence="7" type="ORF">Pme01_11720</name>
</gene>